<dbReference type="InterPro" id="IPR013324">
    <property type="entry name" value="RNA_pol_sigma_r3/r4-like"/>
</dbReference>
<organism evidence="4 5">
    <name type="scientific">Mesorhizobium shangrilense</name>
    <dbReference type="NCBI Taxonomy" id="460060"/>
    <lineage>
        <taxon>Bacteria</taxon>
        <taxon>Pseudomonadati</taxon>
        <taxon>Pseudomonadota</taxon>
        <taxon>Alphaproteobacteria</taxon>
        <taxon>Hyphomicrobiales</taxon>
        <taxon>Phyllobacteriaceae</taxon>
        <taxon>Mesorhizobium</taxon>
    </lineage>
</organism>
<evidence type="ECO:0000259" key="3">
    <source>
        <dbReference type="Pfam" id="PF20239"/>
    </source>
</evidence>
<dbReference type="Proteomes" id="UP001548832">
    <property type="component" value="Unassembled WGS sequence"/>
</dbReference>
<comment type="caution">
    <text evidence="4">The sequence shown here is derived from an EMBL/GenBank/DDBJ whole genome shotgun (WGS) entry which is preliminary data.</text>
</comment>
<protein>
    <submittedName>
        <fullName evidence="4">RNA polymerase sigma factor</fullName>
    </submittedName>
</protein>
<dbReference type="InterPro" id="IPR007627">
    <property type="entry name" value="RNA_pol_sigma70_r2"/>
</dbReference>
<keyword evidence="5" id="KW-1185">Reference proteome</keyword>
<feature type="domain" description="DUF6596" evidence="3">
    <location>
        <begin position="181"/>
        <end position="280"/>
    </location>
</feature>
<proteinExistence type="predicted"/>
<dbReference type="Pfam" id="PF08281">
    <property type="entry name" value="Sigma70_r4_2"/>
    <property type="match status" value="1"/>
</dbReference>
<dbReference type="Gene3D" id="1.10.10.10">
    <property type="entry name" value="Winged helix-like DNA-binding domain superfamily/Winged helix DNA-binding domain"/>
    <property type="match status" value="1"/>
</dbReference>
<dbReference type="Pfam" id="PF04542">
    <property type="entry name" value="Sigma70_r2"/>
    <property type="match status" value="1"/>
</dbReference>
<dbReference type="SUPFAM" id="SSF88946">
    <property type="entry name" value="Sigma2 domain of RNA polymerase sigma factors"/>
    <property type="match status" value="1"/>
</dbReference>
<dbReference type="InterPro" id="IPR036388">
    <property type="entry name" value="WH-like_DNA-bd_sf"/>
</dbReference>
<dbReference type="InterPro" id="IPR046531">
    <property type="entry name" value="DUF6596"/>
</dbReference>
<evidence type="ECO:0000313" key="5">
    <source>
        <dbReference type="Proteomes" id="UP001548832"/>
    </source>
</evidence>
<evidence type="ECO:0000259" key="2">
    <source>
        <dbReference type="Pfam" id="PF08281"/>
    </source>
</evidence>
<dbReference type="Pfam" id="PF20239">
    <property type="entry name" value="DUF6596"/>
    <property type="match status" value="1"/>
</dbReference>
<evidence type="ECO:0000313" key="4">
    <source>
        <dbReference type="EMBL" id="MET2827597.1"/>
    </source>
</evidence>
<dbReference type="PANTHER" id="PTHR47756:SF2">
    <property type="entry name" value="BLL6612 PROTEIN"/>
    <property type="match status" value="1"/>
</dbReference>
<dbReference type="RefSeq" id="WP_354459612.1">
    <property type="nucleotide sequence ID" value="NZ_JBEWSZ010000001.1"/>
</dbReference>
<dbReference type="InterPro" id="IPR013325">
    <property type="entry name" value="RNA_pol_sigma_r2"/>
</dbReference>
<evidence type="ECO:0000259" key="1">
    <source>
        <dbReference type="Pfam" id="PF04542"/>
    </source>
</evidence>
<dbReference type="SUPFAM" id="SSF88659">
    <property type="entry name" value="Sigma3 and sigma4 domains of RNA polymerase sigma factors"/>
    <property type="match status" value="1"/>
</dbReference>
<dbReference type="Gene3D" id="1.10.1740.10">
    <property type="match status" value="1"/>
</dbReference>
<feature type="domain" description="RNA polymerase sigma factor 70 region 4 type 2" evidence="2">
    <location>
        <begin position="112"/>
        <end position="163"/>
    </location>
</feature>
<dbReference type="InterPro" id="IPR013249">
    <property type="entry name" value="RNA_pol_sigma70_r4_t2"/>
</dbReference>
<feature type="domain" description="RNA polymerase sigma-70 region 2" evidence="1">
    <location>
        <begin position="14"/>
        <end position="80"/>
    </location>
</feature>
<sequence>MSTAGTRDALEAAYRTEARRVLATLVRLLGGFDAAEDALHEAFAAAAEQWPRQGIPTNPYSWLVSTGRFRTIDRWRRQARLADALPELTALAGPAAEPAETEEIPDDELRLIFTCCHPALAPDARIALTLREVGGLTTEEIARAYLTPAPTIAQRIVRAKAKIRDEAIPYEVPDRSELPARLESALQVIYLIFNEGYAATQGESLTRADLSSEAVRLGRLMVELLDQPEALGLLALMLLHEARRATRVNPAGDLVLLEDQDRSQWDRGLIEEASGLIGQALASRRVGPYILQAAIASVHAEAASTNETDWAQIIALYDVLARVAPSPVVALNRAVALGMRDGPKAGLVAIEAVLGQGGLANYHLAHAARADMQRRLGLTESARSSYQQALELTRQPAERRFLEARLAQL</sequence>
<name>A0ABV2DCB0_9HYPH</name>
<accession>A0ABV2DCB0</accession>
<reference evidence="4 5" key="1">
    <citation type="submission" date="2024-06" db="EMBL/GenBank/DDBJ databases">
        <authorList>
            <person name="Kim D.-U."/>
        </authorList>
    </citation>
    <scope>NUCLEOTIDE SEQUENCE [LARGE SCALE GENOMIC DNA]</scope>
    <source>
        <strain evidence="4 5">KACC15460</strain>
    </source>
</reference>
<dbReference type="PANTHER" id="PTHR47756">
    <property type="entry name" value="BLL6612 PROTEIN-RELATED"/>
    <property type="match status" value="1"/>
</dbReference>
<dbReference type="EMBL" id="JBEWSZ010000001">
    <property type="protein sequence ID" value="MET2827597.1"/>
    <property type="molecule type" value="Genomic_DNA"/>
</dbReference>
<gene>
    <name evidence="4" type="ORF">ABVQ20_11490</name>
</gene>